<dbReference type="AlphaFoldDB" id="A0A133VQA6"/>
<proteinExistence type="predicted"/>
<evidence type="ECO:0000313" key="2">
    <source>
        <dbReference type="Proteomes" id="UP000070248"/>
    </source>
</evidence>
<dbReference type="EMBL" id="LHYL01000011">
    <property type="protein sequence ID" value="KXB08593.1"/>
    <property type="molecule type" value="Genomic_DNA"/>
</dbReference>
<comment type="caution">
    <text evidence="1">The sequence shown here is derived from an EMBL/GenBank/DDBJ whole genome shotgun (WGS) entry which is preliminary data.</text>
</comment>
<reference evidence="1 2" key="1">
    <citation type="journal article" date="2016" name="Sci. Rep.">
        <title>Metabolic traits of an uncultured archaeal lineage -MSBL1- from brine pools of the Red Sea.</title>
        <authorList>
            <person name="Mwirichia R."/>
            <person name="Alam I."/>
            <person name="Rashid M."/>
            <person name="Vinu M."/>
            <person name="Ba-Alawi W."/>
            <person name="Anthony Kamau A."/>
            <person name="Kamanda Ngugi D."/>
            <person name="Goker M."/>
            <person name="Klenk H.P."/>
            <person name="Bajic V."/>
            <person name="Stingl U."/>
        </authorList>
    </citation>
    <scope>NUCLEOTIDE SEQUENCE [LARGE SCALE GENOMIC DNA]</scope>
    <source>
        <strain evidence="1">SCGC-AAA385M02</strain>
    </source>
</reference>
<dbReference type="Proteomes" id="UP000070248">
    <property type="component" value="Unassembled WGS sequence"/>
</dbReference>
<name>A0A133VQA6_9EURY</name>
<accession>A0A133VQA6</accession>
<protein>
    <submittedName>
        <fullName evidence="1">Uncharacterized protein</fullName>
    </submittedName>
</protein>
<organism evidence="1 2">
    <name type="scientific">candidate division MSBL1 archaeon SCGC-AAA385M02</name>
    <dbReference type="NCBI Taxonomy" id="1698287"/>
    <lineage>
        <taxon>Archaea</taxon>
        <taxon>Methanobacteriati</taxon>
        <taxon>Methanobacteriota</taxon>
        <taxon>candidate division MSBL1</taxon>
    </lineage>
</organism>
<keyword evidence="2" id="KW-1185">Reference proteome</keyword>
<sequence>MHCGHLIKKQTLLYLRRRVNKCQNCYKKELKDKLPMKREYYYMVKQYTLKSVKKYGDIFNSDNVDMN</sequence>
<evidence type="ECO:0000313" key="1">
    <source>
        <dbReference type="EMBL" id="KXB08593.1"/>
    </source>
</evidence>
<gene>
    <name evidence="1" type="ORF">AKJ59_00730</name>
</gene>